<feature type="region of interest" description="Disordered" evidence="5">
    <location>
        <begin position="716"/>
        <end position="746"/>
    </location>
</feature>
<dbReference type="GO" id="GO:0005634">
    <property type="term" value="C:nucleus"/>
    <property type="evidence" value="ECO:0007669"/>
    <property type="project" value="UniProtKB-SubCell"/>
</dbReference>
<feature type="region of interest" description="Disordered" evidence="5">
    <location>
        <begin position="524"/>
        <end position="586"/>
    </location>
</feature>
<feature type="compositionally biased region" description="Low complexity" evidence="5">
    <location>
        <begin position="560"/>
        <end position="574"/>
    </location>
</feature>
<evidence type="ECO:0008006" key="10">
    <source>
        <dbReference type="Google" id="ProtNLM"/>
    </source>
</evidence>
<feature type="region of interest" description="Disordered" evidence="5">
    <location>
        <begin position="991"/>
        <end position="1018"/>
    </location>
</feature>
<evidence type="ECO:0000259" key="7">
    <source>
        <dbReference type="PROSITE" id="PS51136"/>
    </source>
</evidence>
<feature type="compositionally biased region" description="Basic and acidic residues" evidence="5">
    <location>
        <begin position="782"/>
        <end position="810"/>
    </location>
</feature>
<evidence type="ECO:0000313" key="9">
    <source>
        <dbReference type="Proteomes" id="UP000308671"/>
    </source>
</evidence>
<dbReference type="GO" id="GO:0031509">
    <property type="term" value="P:subtelomeric heterochromatin formation"/>
    <property type="evidence" value="ECO:0007669"/>
    <property type="project" value="TreeGrafter"/>
</dbReference>
<dbReference type="Pfam" id="PF15613">
    <property type="entry name" value="WSD"/>
    <property type="match status" value="1"/>
</dbReference>
<dbReference type="Pfam" id="PF10537">
    <property type="entry name" value="WAC_Acf1_DNA_bd"/>
    <property type="match status" value="1"/>
</dbReference>
<feature type="compositionally biased region" description="Basic and acidic residues" evidence="5">
    <location>
        <begin position="1062"/>
        <end position="1078"/>
    </location>
</feature>
<keyword evidence="3 4" id="KW-0539">Nucleus</keyword>
<dbReference type="PROSITE" id="PS51136">
    <property type="entry name" value="WAC"/>
    <property type="match status" value="1"/>
</dbReference>
<dbReference type="PANTHER" id="PTHR32075">
    <property type="entry name" value="ISWI CHROMATIN-REMODELING COMPLEX SUBUNIT YPL216W-RELATED"/>
    <property type="match status" value="1"/>
</dbReference>
<dbReference type="PANTHER" id="PTHR32075:SF6">
    <property type="entry name" value="ISWI CHROMATIN-REMODELING COMPLEX SUBUNIT YPL216W-RELATED"/>
    <property type="match status" value="1"/>
</dbReference>
<feature type="domain" description="DDT" evidence="6">
    <location>
        <begin position="450"/>
        <end position="513"/>
    </location>
</feature>
<protein>
    <recommendedName>
        <fullName evidence="10">WAC domain-containing protein</fullName>
    </recommendedName>
</protein>
<evidence type="ECO:0000256" key="3">
    <source>
        <dbReference type="ARBA" id="ARBA00023242"/>
    </source>
</evidence>
<dbReference type="OrthoDB" id="332390at2759"/>
<feature type="domain" description="WAC" evidence="7">
    <location>
        <begin position="22"/>
        <end position="132"/>
    </location>
</feature>
<name>A0A4S8QM63_9HELO</name>
<dbReference type="InterPro" id="IPR013136">
    <property type="entry name" value="WSTF_Acf1_Cbp146"/>
</dbReference>
<gene>
    <name evidence="8" type="ORF">BGAL_0426g00100</name>
</gene>
<feature type="region of interest" description="Disordered" evidence="5">
    <location>
        <begin position="1039"/>
        <end position="1078"/>
    </location>
</feature>
<keyword evidence="2" id="KW-0175">Coiled coil</keyword>
<dbReference type="InterPro" id="IPR028942">
    <property type="entry name" value="WHIM1_dom"/>
</dbReference>
<dbReference type="Pfam" id="PF02791">
    <property type="entry name" value="DDT"/>
    <property type="match status" value="1"/>
</dbReference>
<dbReference type="EMBL" id="PQXL01000425">
    <property type="protein sequence ID" value="THV46023.1"/>
    <property type="molecule type" value="Genomic_DNA"/>
</dbReference>
<dbReference type="GO" id="GO:0000781">
    <property type="term" value="C:chromosome, telomeric region"/>
    <property type="evidence" value="ECO:0007669"/>
    <property type="project" value="GOC"/>
</dbReference>
<evidence type="ECO:0000256" key="2">
    <source>
        <dbReference type="ARBA" id="ARBA00023054"/>
    </source>
</evidence>
<dbReference type="AlphaFoldDB" id="A0A4S8QM63"/>
<dbReference type="Pfam" id="PF15612">
    <property type="entry name" value="WHIM1"/>
    <property type="match status" value="1"/>
</dbReference>
<evidence type="ECO:0000256" key="5">
    <source>
        <dbReference type="SAM" id="MobiDB-lite"/>
    </source>
</evidence>
<feature type="region of interest" description="Disordered" evidence="5">
    <location>
        <begin position="231"/>
        <end position="293"/>
    </location>
</feature>
<dbReference type="InterPro" id="IPR028941">
    <property type="entry name" value="WHIM2_dom"/>
</dbReference>
<evidence type="ECO:0000256" key="1">
    <source>
        <dbReference type="ARBA" id="ARBA00004123"/>
    </source>
</evidence>
<feature type="region of interest" description="Disordered" evidence="5">
    <location>
        <begin position="760"/>
        <end position="814"/>
    </location>
</feature>
<evidence type="ECO:0000256" key="4">
    <source>
        <dbReference type="PROSITE-ProRule" id="PRU00475"/>
    </source>
</evidence>
<proteinExistence type="predicted"/>
<feature type="compositionally biased region" description="Basic and acidic residues" evidence="5">
    <location>
        <begin position="991"/>
        <end position="1004"/>
    </location>
</feature>
<dbReference type="PROSITE" id="PS50827">
    <property type="entry name" value="DDT"/>
    <property type="match status" value="1"/>
</dbReference>
<dbReference type="Proteomes" id="UP000308671">
    <property type="component" value="Unassembled WGS sequence"/>
</dbReference>
<keyword evidence="9" id="KW-1185">Reference proteome</keyword>
<evidence type="ECO:0000259" key="6">
    <source>
        <dbReference type="PROSITE" id="PS50827"/>
    </source>
</evidence>
<feature type="region of interest" description="Disordered" evidence="5">
    <location>
        <begin position="307"/>
        <end position="363"/>
    </location>
</feature>
<comment type="caution">
    <text evidence="8">The sequence shown here is derived from an EMBL/GenBank/DDBJ whole genome shotgun (WGS) entry which is preliminary data.</text>
</comment>
<reference evidence="8 9" key="1">
    <citation type="submission" date="2017-12" db="EMBL/GenBank/DDBJ databases">
        <title>Comparative genomics of Botrytis spp.</title>
        <authorList>
            <person name="Valero-Jimenez C.A."/>
            <person name="Tapia P."/>
            <person name="Veloso J."/>
            <person name="Silva-Moreno E."/>
            <person name="Staats M."/>
            <person name="Valdes J.H."/>
            <person name="Van Kan J.A.L."/>
        </authorList>
    </citation>
    <scope>NUCLEOTIDE SEQUENCE [LARGE SCALE GENOMIC DNA]</scope>
    <source>
        <strain evidence="8 9">MUCL435</strain>
    </source>
</reference>
<feature type="compositionally biased region" description="Acidic residues" evidence="5">
    <location>
        <begin position="524"/>
        <end position="535"/>
    </location>
</feature>
<comment type="subcellular location">
    <subcellularLocation>
        <location evidence="1 4">Nucleus</location>
    </subcellularLocation>
</comment>
<feature type="compositionally biased region" description="Basic and acidic residues" evidence="5">
    <location>
        <begin position="231"/>
        <end position="240"/>
    </location>
</feature>
<accession>A0A4S8QM63</accession>
<dbReference type="InterPro" id="IPR018501">
    <property type="entry name" value="DDT_dom"/>
</dbReference>
<dbReference type="GO" id="GO:0000785">
    <property type="term" value="C:chromatin"/>
    <property type="evidence" value="ECO:0007669"/>
    <property type="project" value="UniProtKB-ARBA"/>
</dbReference>
<evidence type="ECO:0000313" key="8">
    <source>
        <dbReference type="EMBL" id="THV46023.1"/>
    </source>
</evidence>
<organism evidence="8 9">
    <name type="scientific">Botrytis galanthina</name>
    <dbReference type="NCBI Taxonomy" id="278940"/>
    <lineage>
        <taxon>Eukaryota</taxon>
        <taxon>Fungi</taxon>
        <taxon>Dikarya</taxon>
        <taxon>Ascomycota</taxon>
        <taxon>Pezizomycotina</taxon>
        <taxon>Leotiomycetes</taxon>
        <taxon>Helotiales</taxon>
        <taxon>Sclerotiniaceae</taxon>
        <taxon>Botrytis</taxon>
    </lineage>
</organism>
<sequence length="1078" mass="123098">MVLFKRKPVQYVPQPHVENEDTEVWLIPATGEYFLEYEQYLGRMDFYRQHKFICQISGHSQLTFFDALKSELAGAQEVEEAFPNPLKQPVLRRVQFSTISRIDTLVDIIFEEFRSDYFPGEVVTVHVVTGDRLTGTVREKTHFGSKVLQDGTLTAPFSRYFVSLDGRPNEEAVVDDQHITRDRKIFTKQVLRSFIKKTVTREAWTGAPWLVKHDVAAIYNIDTRIPPQLRYESKAAERKQNQSQKKSGGTDFDNMIGSFHGGNGPQARLPELKPAPKSHKSKQQQSQLAKGKQQPFLEQAPLNFIPAHLPPHQFYPQPHPNYNPPQIPFNSHPPPPHPSHPHPNYNPPPQIPFNPHAQAPPFMSHTFQVNGQSQQAGPHFQNFHNSSFALAPLASLPPAPPPPPPIKYPIEDLEVPPRVDGPKRPDIKYFSQDNPMMIGKPKAEGNGIHMSSIGQLLETWDTLNVYCQIFKLDSFTFDDFVEALQFTSEDVDCELFVEIHCAVLKILVNAEADDGKLQIQLPEIEESDDEEESDGEASVAPSPTPEPEPKPRGRATRSSLAKAEAEALQKAAEQPPEEPAGPLNTHRAAEMEDSLEWIEKLRKRDFKNGGWEAIMVGLLYQLSKDERHFAACEALLVELAPLDSEPTQETARLQYAKLDVNLRIKALQIICMLTMETKAIRGYMEESSEHMTELRKEKIKYQRDKKDAHDALKKLNETRKALEPPPEPSPAPAAEKPAEKEASISVNGDVTMVDAEDEVQDSHGDEIMDSDAEAPPTRSLRRGLDRAAERKRKREAEQEKKAKAEAEPKAPKQSKALTKVLKDIQKMHDEIKHCEEEIAILDNDLREADCPRTRVLGKDRFWNRYYWFERNGMPYSGLPTSSTADAGYANGCIWIQGPDDLEREGYIEMRPEWQDEYRFKFNLTVPERKVMEEGNTHVFNSREWGYYDDPESVEGLLNWLDARGNNELKLRKELQLYKDKITTHMEKRKEYLNPSDEKSIDSGHKRMSTRGKQQPHVDHTAHRCLSWHNNTAIEELGHLHSDQPRNRKQTKKAAPILPPAVEEERQTRSEAAKRQRKR</sequence>
<feature type="compositionally biased region" description="Pro residues" evidence="5">
    <location>
        <begin position="317"/>
        <end position="338"/>
    </location>
</feature>
<feature type="compositionally biased region" description="Low complexity" evidence="5">
    <location>
        <begin position="283"/>
        <end position="293"/>
    </location>
</feature>